<keyword evidence="2" id="KW-0812">Transmembrane</keyword>
<keyword evidence="2" id="KW-1133">Transmembrane helix</keyword>
<dbReference type="Proteomes" id="UP000064189">
    <property type="component" value="Unassembled WGS sequence"/>
</dbReference>
<dbReference type="RefSeq" id="WP_061142547.1">
    <property type="nucleotide sequence ID" value="NZ_LNNH01000025.1"/>
</dbReference>
<evidence type="ECO:0000256" key="2">
    <source>
        <dbReference type="SAM" id="Phobius"/>
    </source>
</evidence>
<evidence type="ECO:0008006" key="5">
    <source>
        <dbReference type="Google" id="ProtNLM"/>
    </source>
</evidence>
<protein>
    <recommendedName>
        <fullName evidence="5">YtxH domain-containing protein</fullName>
    </recommendedName>
</protein>
<name>A0A109MXH5_9BACI</name>
<gene>
    <name evidence="3" type="ORF">AS888_20540</name>
</gene>
<evidence type="ECO:0000313" key="4">
    <source>
        <dbReference type="Proteomes" id="UP000064189"/>
    </source>
</evidence>
<feature type="transmembrane region" description="Helical" evidence="2">
    <location>
        <begin position="16"/>
        <end position="33"/>
    </location>
</feature>
<evidence type="ECO:0000313" key="3">
    <source>
        <dbReference type="EMBL" id="KWW17905.1"/>
    </source>
</evidence>
<reference evidence="3 4" key="1">
    <citation type="submission" date="2015-11" db="EMBL/GenBank/DDBJ databases">
        <title>Genome Sequence of Bacillus simplex strain VanAntwerpen2.</title>
        <authorList>
            <person name="Couger M.B."/>
        </authorList>
    </citation>
    <scope>NUCLEOTIDE SEQUENCE [LARGE SCALE GENOMIC DNA]</scope>
    <source>
        <strain evidence="3 4">VanAntwerpen02</strain>
    </source>
</reference>
<feature type="compositionally biased region" description="Basic and acidic residues" evidence="1">
    <location>
        <begin position="122"/>
        <end position="133"/>
    </location>
</feature>
<proteinExistence type="predicted"/>
<accession>A0A109MXH5</accession>
<dbReference type="EMBL" id="LNNH01000025">
    <property type="protein sequence ID" value="KWW17905.1"/>
    <property type="molecule type" value="Genomic_DNA"/>
</dbReference>
<sequence length="133" mass="14648">MSNIREEYKSAKKSKFMQAVFIGAVAGAVVSLFDKTTRMSVLENGKSCIGTMSEFVKNPNGVLSQVRETSTKVRSTVEKISDDVSFISQKVEEMKDIPAQVAHVVMETKEVFTSENESESSANHDPEGRVPLN</sequence>
<comment type="caution">
    <text evidence="3">The sequence shown here is derived from an EMBL/GenBank/DDBJ whole genome shotgun (WGS) entry which is preliminary data.</text>
</comment>
<dbReference type="AlphaFoldDB" id="A0A109MXH5"/>
<organism evidence="3 4">
    <name type="scientific">Peribacillus simplex</name>
    <dbReference type="NCBI Taxonomy" id="1478"/>
    <lineage>
        <taxon>Bacteria</taxon>
        <taxon>Bacillati</taxon>
        <taxon>Bacillota</taxon>
        <taxon>Bacilli</taxon>
        <taxon>Bacillales</taxon>
        <taxon>Bacillaceae</taxon>
        <taxon>Peribacillus</taxon>
    </lineage>
</organism>
<feature type="region of interest" description="Disordered" evidence="1">
    <location>
        <begin position="110"/>
        <end position="133"/>
    </location>
</feature>
<keyword evidence="2" id="KW-0472">Membrane</keyword>
<keyword evidence="4" id="KW-1185">Reference proteome</keyword>
<evidence type="ECO:0000256" key="1">
    <source>
        <dbReference type="SAM" id="MobiDB-lite"/>
    </source>
</evidence>